<dbReference type="AlphaFoldDB" id="A0A448XAU4"/>
<accession>A0A448XAU4</accession>
<reference evidence="2" key="1">
    <citation type="submission" date="2018-11" db="EMBL/GenBank/DDBJ databases">
        <authorList>
            <consortium name="Pathogen Informatics"/>
        </authorList>
    </citation>
    <scope>NUCLEOTIDE SEQUENCE</scope>
</reference>
<sequence length="549" mass="60697">MTDESLAPFHRNRRRLPRKRLQHESSSKANRQLVKRNPPSSSSGTDLRIYSPNTFTRNGNSCLHPGSREPAFSHYSHFDFAEPNHSADASLHPPSEASIYHSLLGTEQPPDDGSTLTCPTTTGLTMTNCPPSSSSTTSVITTSASASGPAVSGLNSNNQSHLSTNTPFGSSELGNATTGHSYLKGSKIRQLHTHRRTTTLTQSGNGQFEVLEREAVRERVPDKLNRRSNLSRKQATLDEDTDSVCLSEKNEFVREEVRLAGDIKARRTETGVVGGSASLNEVILKGLVTRTIDPEPNRRLGMFEDFPSEEFGLDVLGRFQLVSQQQKRQPSNQNSIRLLGEASRMEPLSIIRKRSSSFSIPEGQSSLNVSDVVGFEAGTTDFTDQAMASAGSAISEIGFENYDSLDYDSEEEMVAEDAKESGVRFRRLQTTNVPGGLKDFKQTLLSNWDSEEEIHNAEAIKTPPPVIDISDLVSRIIKNSPLSELVLISFMHISATLLFFLSKSGWFELIMLLPQLWFMPFYCDAFLLFDKWCGLLHSENSSSTIKCPI</sequence>
<evidence type="ECO:0000256" key="1">
    <source>
        <dbReference type="SAM" id="MobiDB-lite"/>
    </source>
</evidence>
<name>A0A448XAU4_9PLAT</name>
<protein>
    <submittedName>
        <fullName evidence="2">Uncharacterized protein</fullName>
    </submittedName>
</protein>
<comment type="caution">
    <text evidence="2">The sequence shown here is derived from an EMBL/GenBank/DDBJ whole genome shotgun (WGS) entry which is preliminary data.</text>
</comment>
<evidence type="ECO:0000313" key="2">
    <source>
        <dbReference type="EMBL" id="VEL32519.1"/>
    </source>
</evidence>
<proteinExistence type="predicted"/>
<feature type="compositionally biased region" description="Polar residues" evidence="1">
    <location>
        <begin position="38"/>
        <end position="52"/>
    </location>
</feature>
<dbReference type="EMBL" id="CAAALY010244282">
    <property type="protein sequence ID" value="VEL32519.1"/>
    <property type="molecule type" value="Genomic_DNA"/>
</dbReference>
<evidence type="ECO:0000313" key="3">
    <source>
        <dbReference type="Proteomes" id="UP000784294"/>
    </source>
</evidence>
<feature type="region of interest" description="Disordered" evidence="1">
    <location>
        <begin position="1"/>
        <end position="52"/>
    </location>
</feature>
<dbReference type="Proteomes" id="UP000784294">
    <property type="component" value="Unassembled WGS sequence"/>
</dbReference>
<feature type="compositionally biased region" description="Basic residues" evidence="1">
    <location>
        <begin position="10"/>
        <end position="21"/>
    </location>
</feature>
<gene>
    <name evidence="2" type="ORF">PXEA_LOCUS25959</name>
</gene>
<organism evidence="2 3">
    <name type="scientific">Protopolystoma xenopodis</name>
    <dbReference type="NCBI Taxonomy" id="117903"/>
    <lineage>
        <taxon>Eukaryota</taxon>
        <taxon>Metazoa</taxon>
        <taxon>Spiralia</taxon>
        <taxon>Lophotrochozoa</taxon>
        <taxon>Platyhelminthes</taxon>
        <taxon>Monogenea</taxon>
        <taxon>Polyopisthocotylea</taxon>
        <taxon>Polystomatidea</taxon>
        <taxon>Polystomatidae</taxon>
        <taxon>Protopolystoma</taxon>
    </lineage>
</organism>
<keyword evidence="3" id="KW-1185">Reference proteome</keyword>